<comment type="pathway">
    <text evidence="1">Protein modification; protein ubiquitination.</text>
</comment>
<gene>
    <name evidence="10" type="ORF">BS50DRAFT_656838</name>
</gene>
<dbReference type="InterPro" id="IPR044066">
    <property type="entry name" value="TRIAD_supradom"/>
</dbReference>
<protein>
    <recommendedName>
        <fullName evidence="9">RING-type domain-containing protein</fullName>
    </recommendedName>
</protein>
<dbReference type="STRING" id="1448308.A0A2T2N2G8"/>
<dbReference type="EMBL" id="KZ678154">
    <property type="protein sequence ID" value="PSN59633.1"/>
    <property type="molecule type" value="Genomic_DNA"/>
</dbReference>
<keyword evidence="3" id="KW-0479">Metal-binding</keyword>
<dbReference type="InterPro" id="IPR002867">
    <property type="entry name" value="IBR_dom"/>
</dbReference>
<evidence type="ECO:0000259" key="9">
    <source>
        <dbReference type="PROSITE" id="PS51873"/>
    </source>
</evidence>
<keyword evidence="11" id="KW-1185">Reference proteome</keyword>
<feature type="compositionally biased region" description="Low complexity" evidence="8">
    <location>
        <begin position="232"/>
        <end position="247"/>
    </location>
</feature>
<keyword evidence="2" id="KW-0808">Transferase</keyword>
<evidence type="ECO:0000256" key="7">
    <source>
        <dbReference type="ARBA" id="ARBA00022833"/>
    </source>
</evidence>
<dbReference type="InterPro" id="IPR051628">
    <property type="entry name" value="LUBAC_E3_Ligases"/>
</dbReference>
<feature type="compositionally biased region" description="Acidic residues" evidence="8">
    <location>
        <begin position="248"/>
        <end position="264"/>
    </location>
</feature>
<evidence type="ECO:0000313" key="11">
    <source>
        <dbReference type="Proteomes" id="UP000240883"/>
    </source>
</evidence>
<evidence type="ECO:0000256" key="2">
    <source>
        <dbReference type="ARBA" id="ARBA00022679"/>
    </source>
</evidence>
<evidence type="ECO:0000256" key="1">
    <source>
        <dbReference type="ARBA" id="ARBA00004906"/>
    </source>
</evidence>
<dbReference type="SUPFAM" id="SSF57850">
    <property type="entry name" value="RING/U-box"/>
    <property type="match status" value="2"/>
</dbReference>
<evidence type="ECO:0000256" key="5">
    <source>
        <dbReference type="ARBA" id="ARBA00022771"/>
    </source>
</evidence>
<proteinExistence type="predicted"/>
<dbReference type="PROSITE" id="PS51873">
    <property type="entry name" value="TRIAD"/>
    <property type="match status" value="1"/>
</dbReference>
<dbReference type="GO" id="GO:0043161">
    <property type="term" value="P:proteasome-mediated ubiquitin-dependent protein catabolic process"/>
    <property type="evidence" value="ECO:0007669"/>
    <property type="project" value="TreeGrafter"/>
</dbReference>
<keyword evidence="5" id="KW-0863">Zinc-finger</keyword>
<keyword evidence="7" id="KW-0862">Zinc</keyword>
<evidence type="ECO:0000256" key="6">
    <source>
        <dbReference type="ARBA" id="ARBA00022786"/>
    </source>
</evidence>
<sequence>MDHQVLLWEHADYREETFNLLSSGFEEFGWKATLYDEYGVEIDNPARGSFRQERLQASDLSRAELEFRMRLRNRIKWWSVTRETHYRSGHMLRLILNLFFSLSGVQGETPNFFLYNDAQDNDIHTFELRIRQRTEEILMTEQDHLLSQLLTLRILSFLGIQIPVDDVRMAENQFYSNRREPSELQRPDGISDVEWQRLRFERRWNMNMLEVLLPLGLDGPWPPELVPPNRPSLFENEFSESSSGGSADESDVFETASEGDDPQADPETNHSEHSSDWTSTFSDRESEPGSEWSDPGPVPDLEWPTAQDLLEQFLGVDGLDFLPNESEPVLRSLDERRDEAVMRINIGGDVDDDLIWENEDEILETERCVRTVRILSTFWYDHVNNVLEIKEAEEGGFLPNTLSGSEADSEVDSKENVGCSICYDEKHVSFFVQLACEHVWCGACVVRGFNALLDTSHHSATIRPPSCCGSFIPLSDKVRKLCSQALFSVRGYLFPDNMALQKRYEDQLKRRAREALTMNRLICHGCHEWVEDTGGNFNHESQKATCQMDGCQVATCLTCKTVAHEGITCPRDVQEFDKILEKNGIKKCIFCSAPIQHNGGCNEMDCSNCGSTFCFRCHGTWRFSCDLHRFERPSLGNNISGDENEPEKETDEIDPSDCPHPDWIYSARGHEIRRNPHPRQRCVKCHVEFLWFRECTGCGMDAICETCWPNFS</sequence>
<dbReference type="GO" id="GO:0004842">
    <property type="term" value="F:ubiquitin-protein transferase activity"/>
    <property type="evidence" value="ECO:0007669"/>
    <property type="project" value="TreeGrafter"/>
</dbReference>
<dbReference type="GO" id="GO:0008270">
    <property type="term" value="F:zinc ion binding"/>
    <property type="evidence" value="ECO:0007669"/>
    <property type="project" value="UniProtKB-KW"/>
</dbReference>
<dbReference type="Proteomes" id="UP000240883">
    <property type="component" value="Unassembled WGS sequence"/>
</dbReference>
<dbReference type="GO" id="GO:0097039">
    <property type="term" value="P:protein linear polyubiquitination"/>
    <property type="evidence" value="ECO:0007669"/>
    <property type="project" value="TreeGrafter"/>
</dbReference>
<dbReference type="SMART" id="SM00647">
    <property type="entry name" value="IBR"/>
    <property type="match status" value="2"/>
</dbReference>
<accession>A0A2T2N2G8</accession>
<dbReference type="Pfam" id="PF22191">
    <property type="entry name" value="IBR_1"/>
    <property type="match status" value="1"/>
</dbReference>
<feature type="region of interest" description="Disordered" evidence="8">
    <location>
        <begin position="226"/>
        <end position="303"/>
    </location>
</feature>
<dbReference type="AlphaFoldDB" id="A0A2T2N2G8"/>
<dbReference type="PANTHER" id="PTHR22770">
    <property type="entry name" value="UBIQUITIN CONJUGATING ENZYME 7 INTERACTING PROTEIN-RELATED"/>
    <property type="match status" value="1"/>
</dbReference>
<feature type="region of interest" description="Disordered" evidence="8">
    <location>
        <begin position="636"/>
        <end position="659"/>
    </location>
</feature>
<evidence type="ECO:0000256" key="3">
    <source>
        <dbReference type="ARBA" id="ARBA00022723"/>
    </source>
</evidence>
<evidence type="ECO:0000313" key="10">
    <source>
        <dbReference type="EMBL" id="PSN59633.1"/>
    </source>
</evidence>
<feature type="domain" description="RING-type" evidence="9">
    <location>
        <begin position="415"/>
        <end position="643"/>
    </location>
</feature>
<evidence type="ECO:0000256" key="8">
    <source>
        <dbReference type="SAM" id="MobiDB-lite"/>
    </source>
</evidence>
<evidence type="ECO:0000256" key="4">
    <source>
        <dbReference type="ARBA" id="ARBA00022737"/>
    </source>
</evidence>
<name>A0A2T2N2G8_CORCC</name>
<keyword evidence="6" id="KW-0833">Ubl conjugation pathway</keyword>
<dbReference type="PANTHER" id="PTHR22770:SF13">
    <property type="entry name" value="RING-TYPE DOMAIN-CONTAINING PROTEIN"/>
    <property type="match status" value="1"/>
</dbReference>
<organism evidence="10 11">
    <name type="scientific">Corynespora cassiicola Philippines</name>
    <dbReference type="NCBI Taxonomy" id="1448308"/>
    <lineage>
        <taxon>Eukaryota</taxon>
        <taxon>Fungi</taxon>
        <taxon>Dikarya</taxon>
        <taxon>Ascomycota</taxon>
        <taxon>Pezizomycotina</taxon>
        <taxon>Dothideomycetes</taxon>
        <taxon>Pleosporomycetidae</taxon>
        <taxon>Pleosporales</taxon>
        <taxon>Corynesporascaceae</taxon>
        <taxon>Corynespora</taxon>
    </lineage>
</organism>
<dbReference type="OrthoDB" id="1431934at2759"/>
<dbReference type="CDD" id="cd20336">
    <property type="entry name" value="Rcat_RBR"/>
    <property type="match status" value="1"/>
</dbReference>
<dbReference type="Pfam" id="PF01485">
    <property type="entry name" value="IBR"/>
    <property type="match status" value="1"/>
</dbReference>
<keyword evidence="4" id="KW-0677">Repeat</keyword>
<dbReference type="GO" id="GO:0000151">
    <property type="term" value="C:ubiquitin ligase complex"/>
    <property type="evidence" value="ECO:0007669"/>
    <property type="project" value="TreeGrafter"/>
</dbReference>
<dbReference type="Gene3D" id="1.20.120.1750">
    <property type="match status" value="1"/>
</dbReference>
<feature type="compositionally biased region" description="Acidic residues" evidence="8">
    <location>
        <begin position="642"/>
        <end position="655"/>
    </location>
</feature>
<dbReference type="GO" id="GO:0043130">
    <property type="term" value="F:ubiquitin binding"/>
    <property type="evidence" value="ECO:0007669"/>
    <property type="project" value="TreeGrafter"/>
</dbReference>
<reference evidence="10 11" key="1">
    <citation type="journal article" date="2018" name="Front. Microbiol.">
        <title>Genome-Wide Analysis of Corynespora cassiicola Leaf Fall Disease Putative Effectors.</title>
        <authorList>
            <person name="Lopez D."/>
            <person name="Ribeiro S."/>
            <person name="Label P."/>
            <person name="Fumanal B."/>
            <person name="Venisse J.S."/>
            <person name="Kohler A."/>
            <person name="de Oliveira R.R."/>
            <person name="Labutti K."/>
            <person name="Lipzen A."/>
            <person name="Lail K."/>
            <person name="Bauer D."/>
            <person name="Ohm R.A."/>
            <person name="Barry K.W."/>
            <person name="Spatafora J."/>
            <person name="Grigoriev I.V."/>
            <person name="Martin F.M."/>
            <person name="Pujade-Renaud V."/>
        </authorList>
    </citation>
    <scope>NUCLEOTIDE SEQUENCE [LARGE SCALE GENOMIC DNA]</scope>
    <source>
        <strain evidence="10 11">Philippines</strain>
    </source>
</reference>